<name>A0A0N4WHZ0_HAEPC</name>
<evidence type="ECO:0000313" key="4">
    <source>
        <dbReference type="WBParaSite" id="HPLM_0001053601-mRNA-1"/>
    </source>
</evidence>
<dbReference type="EMBL" id="UZAF01017321">
    <property type="protein sequence ID" value="VDO40423.1"/>
    <property type="molecule type" value="Genomic_DNA"/>
</dbReference>
<dbReference type="Proteomes" id="UP000268014">
    <property type="component" value="Unassembled WGS sequence"/>
</dbReference>
<dbReference type="AlphaFoldDB" id="A0A0N4WHZ0"/>
<dbReference type="WBParaSite" id="HPLM_0001053601-mRNA-1">
    <property type="protein sequence ID" value="HPLM_0001053601-mRNA-1"/>
    <property type="gene ID" value="HPLM_0001053601"/>
</dbReference>
<sequence length="172" mass="19834">MIPLILLLLLVVPSVNGQEDDNYDILSAHGGIFRDLHWTNDELAEISALHTTASHHKLMQLLRKLRNSDIGDAAKRRIEKFMKLKRPPKFLETFLSDEDRNQVNSLLVEKNLPSKIVGKIEHIFQCMIRRPYTLALCLSYRNMSWLRSATPENVPSQTRFLQDTEARKGIDV</sequence>
<protein>
    <submittedName>
        <fullName evidence="4">RxLR effector protein</fullName>
    </submittedName>
</protein>
<organism evidence="4">
    <name type="scientific">Haemonchus placei</name>
    <name type="common">Barber's pole worm</name>
    <dbReference type="NCBI Taxonomy" id="6290"/>
    <lineage>
        <taxon>Eukaryota</taxon>
        <taxon>Metazoa</taxon>
        <taxon>Ecdysozoa</taxon>
        <taxon>Nematoda</taxon>
        <taxon>Chromadorea</taxon>
        <taxon>Rhabditida</taxon>
        <taxon>Rhabditina</taxon>
        <taxon>Rhabditomorpha</taxon>
        <taxon>Strongyloidea</taxon>
        <taxon>Trichostrongylidae</taxon>
        <taxon>Haemonchus</taxon>
    </lineage>
</organism>
<accession>A0A0N4WHZ0</accession>
<evidence type="ECO:0000313" key="3">
    <source>
        <dbReference type="Proteomes" id="UP000268014"/>
    </source>
</evidence>
<feature type="chain" id="PRO_5043123747" evidence="1">
    <location>
        <begin position="18"/>
        <end position="172"/>
    </location>
</feature>
<evidence type="ECO:0000256" key="1">
    <source>
        <dbReference type="SAM" id="SignalP"/>
    </source>
</evidence>
<proteinExistence type="predicted"/>
<gene>
    <name evidence="2" type="ORF">HPLM_LOCUS10528</name>
</gene>
<dbReference type="OrthoDB" id="5776189at2759"/>
<evidence type="ECO:0000313" key="2">
    <source>
        <dbReference type="EMBL" id="VDO40423.1"/>
    </source>
</evidence>
<keyword evidence="1" id="KW-0732">Signal</keyword>
<feature type="signal peptide" evidence="1">
    <location>
        <begin position="1"/>
        <end position="17"/>
    </location>
</feature>
<reference evidence="2 3" key="2">
    <citation type="submission" date="2018-11" db="EMBL/GenBank/DDBJ databases">
        <authorList>
            <consortium name="Pathogen Informatics"/>
        </authorList>
    </citation>
    <scope>NUCLEOTIDE SEQUENCE [LARGE SCALE GENOMIC DNA]</scope>
    <source>
        <strain evidence="2 3">MHpl1</strain>
    </source>
</reference>
<keyword evidence="3" id="KW-1185">Reference proteome</keyword>
<reference evidence="4" key="1">
    <citation type="submission" date="2017-02" db="UniProtKB">
        <authorList>
            <consortium name="WormBaseParasite"/>
        </authorList>
    </citation>
    <scope>IDENTIFICATION</scope>
</reference>